<dbReference type="Proteomes" id="UP000033058">
    <property type="component" value="Chromosome"/>
</dbReference>
<dbReference type="PRINTS" id="PR00300">
    <property type="entry name" value="CLPPROTEASEA"/>
</dbReference>
<evidence type="ECO:0000256" key="1">
    <source>
        <dbReference type="SAM" id="Coils"/>
    </source>
</evidence>
<dbReference type="SMART" id="SM00382">
    <property type="entry name" value="AAA"/>
    <property type="match status" value="1"/>
</dbReference>
<dbReference type="InterPro" id="IPR045427">
    <property type="entry name" value="MoxR"/>
</dbReference>
<organism evidence="3 4">
    <name type="scientific">Methanosarcina mazei WWM610</name>
    <dbReference type="NCBI Taxonomy" id="1434117"/>
    <lineage>
        <taxon>Archaea</taxon>
        <taxon>Methanobacteriati</taxon>
        <taxon>Methanobacteriota</taxon>
        <taxon>Stenosarchaea group</taxon>
        <taxon>Methanomicrobia</taxon>
        <taxon>Methanosarcinales</taxon>
        <taxon>Methanosarcinaceae</taxon>
        <taxon>Methanosarcina</taxon>
    </lineage>
</organism>
<proteinExistence type="predicted"/>
<evidence type="ECO:0000313" key="3">
    <source>
        <dbReference type="EMBL" id="AKB40788.1"/>
    </source>
</evidence>
<dbReference type="InterPro" id="IPR041538">
    <property type="entry name" value="RavA-like_AAA_lid"/>
</dbReference>
<dbReference type="CDD" id="cd00009">
    <property type="entry name" value="AAA"/>
    <property type="match status" value="1"/>
</dbReference>
<protein>
    <submittedName>
        <fullName evidence="3">MoxR-related protein</fullName>
    </submittedName>
</protein>
<feature type="domain" description="AAA+ ATPase" evidence="2">
    <location>
        <begin position="42"/>
        <end position="190"/>
    </location>
</feature>
<dbReference type="RefSeq" id="WP_011034746.1">
    <property type="nucleotide sequence ID" value="NZ_CP009509.1"/>
</dbReference>
<evidence type="ECO:0000259" key="2">
    <source>
        <dbReference type="SMART" id="SM00382"/>
    </source>
</evidence>
<dbReference type="EMBL" id="CP009509">
    <property type="protein sequence ID" value="AKB40788.1"/>
    <property type="molecule type" value="Genomic_DNA"/>
</dbReference>
<dbReference type="PANTHER" id="PTHR32204:SF0">
    <property type="entry name" value="ATPASE RAVA"/>
    <property type="match status" value="1"/>
</dbReference>
<dbReference type="GO" id="GO:0005524">
    <property type="term" value="F:ATP binding"/>
    <property type="evidence" value="ECO:0007669"/>
    <property type="project" value="InterPro"/>
</dbReference>
<dbReference type="Pfam" id="PF17868">
    <property type="entry name" value="AAA_lid_8"/>
    <property type="match status" value="1"/>
</dbReference>
<dbReference type="SUPFAM" id="SSF52540">
    <property type="entry name" value="P-loop containing nucleoside triphosphate hydrolases"/>
    <property type="match status" value="1"/>
</dbReference>
<keyword evidence="1" id="KW-0175">Coiled coil</keyword>
<dbReference type="InterPro" id="IPR027417">
    <property type="entry name" value="P-loop_NTPase"/>
</dbReference>
<dbReference type="PANTHER" id="PTHR32204">
    <property type="entry name" value="ATPASE RAVA"/>
    <property type="match status" value="1"/>
</dbReference>
<dbReference type="Pfam" id="PF20030">
    <property type="entry name" value="bpMoxR"/>
    <property type="match status" value="1"/>
</dbReference>
<dbReference type="InterPro" id="IPR050513">
    <property type="entry name" value="RavA_ATPases"/>
</dbReference>
<sequence length="531" mass="59372">MAITIPGGLNLKETLLEIKAEFAGYFKEREAEINGSLLAVLSGENLLFLGPPGTAKTQLAGSICQIIEGGNFFNYLLTSFSTPEEIFGPLSLKALEEDEFRRNINGCLPTAHVALLDEIFKASSAILNSLLTILNERKYHNGREIVDVPLLSVFGASNELPEEDESLEALYDRFLFRYRLSYIQDDENFKNLLFREPEDFRPSARIPVSEIEELRKNANSLSVDPDVEIIITELRKNLQLQEIEISDRRWKRIVQVLKVAACSSGCSAVDRTMALLLQHMLWNLPEERETIRKAVFKLVVSGGTDTEKLRQDAEDLRTALSIALKNELPVRVVCDSCGEEFQLRETLEVHHAACPNHSYTLRQEGNSRIYPYDNLVREIESLHVSSGKKSTLSQSQREVFEIEFEALADRINRVKKRLEEEKELLRDLMEANIWLSTADRNEALLLHDTGSSELSGTEEFIAEIRDILSLQDKGGRAAGSVPVKPSSSGLLSEVSHSGSHAAKVEAKVQASDLGNNAGGFIKGLGSRFKLR</sequence>
<gene>
    <name evidence="3" type="ORF">MSMAW_1797</name>
</gene>
<name>A0A0E3PY16_METMZ</name>
<reference evidence="3 4" key="1">
    <citation type="submission" date="2014-07" db="EMBL/GenBank/DDBJ databases">
        <title>Methanogenic archaea and the global carbon cycle.</title>
        <authorList>
            <person name="Henriksen J.R."/>
            <person name="Luke J."/>
            <person name="Reinhart S."/>
            <person name="Benedict M.N."/>
            <person name="Youngblut N.D."/>
            <person name="Metcalf M.E."/>
            <person name="Whitaker R.J."/>
            <person name="Metcalf W.W."/>
        </authorList>
    </citation>
    <scope>NUCLEOTIDE SEQUENCE [LARGE SCALE GENOMIC DNA]</scope>
    <source>
        <strain evidence="3 4">WWM610</strain>
    </source>
</reference>
<dbReference type="AlphaFoldDB" id="A0A0E3PY16"/>
<evidence type="ECO:0000313" key="4">
    <source>
        <dbReference type="Proteomes" id="UP000033058"/>
    </source>
</evidence>
<dbReference type="InterPro" id="IPR001270">
    <property type="entry name" value="ClpA/B"/>
</dbReference>
<feature type="coiled-coil region" evidence="1">
    <location>
        <begin position="404"/>
        <end position="431"/>
    </location>
</feature>
<dbReference type="PATRIC" id="fig|1434117.4.peg.2287"/>
<accession>A0A0E3PY16</accession>
<dbReference type="GeneID" id="24851510"/>
<dbReference type="Gene3D" id="3.40.50.300">
    <property type="entry name" value="P-loop containing nucleotide triphosphate hydrolases"/>
    <property type="match status" value="1"/>
</dbReference>
<dbReference type="InterPro" id="IPR003593">
    <property type="entry name" value="AAA+_ATPase"/>
</dbReference>
<dbReference type="HOGENOM" id="CLU_018678_0_1_2"/>